<feature type="compositionally biased region" description="Basic and acidic residues" evidence="2">
    <location>
        <begin position="310"/>
        <end position="320"/>
    </location>
</feature>
<dbReference type="Proteomes" id="UP000751190">
    <property type="component" value="Unassembled WGS sequence"/>
</dbReference>
<organism evidence="3 4">
    <name type="scientific">Diacronema lutheri</name>
    <name type="common">Unicellular marine alga</name>
    <name type="synonym">Monochrysis lutheri</name>
    <dbReference type="NCBI Taxonomy" id="2081491"/>
    <lineage>
        <taxon>Eukaryota</taxon>
        <taxon>Haptista</taxon>
        <taxon>Haptophyta</taxon>
        <taxon>Pavlovophyceae</taxon>
        <taxon>Pavlovales</taxon>
        <taxon>Pavlovaceae</taxon>
        <taxon>Diacronema</taxon>
    </lineage>
</organism>
<dbReference type="AlphaFoldDB" id="A0A8J5XVB5"/>
<name>A0A8J5XVB5_DIALT</name>
<evidence type="ECO:0000256" key="2">
    <source>
        <dbReference type="SAM" id="MobiDB-lite"/>
    </source>
</evidence>
<feature type="region of interest" description="Disordered" evidence="2">
    <location>
        <begin position="345"/>
        <end position="408"/>
    </location>
</feature>
<feature type="region of interest" description="Disordered" evidence="2">
    <location>
        <begin position="310"/>
        <end position="329"/>
    </location>
</feature>
<reference evidence="3" key="1">
    <citation type="submission" date="2021-05" db="EMBL/GenBank/DDBJ databases">
        <title>The genome of the haptophyte Pavlova lutheri (Diacronema luteri, Pavlovales) - a model for lipid biosynthesis in eukaryotic algae.</title>
        <authorList>
            <person name="Hulatt C.J."/>
            <person name="Posewitz M.C."/>
        </authorList>
    </citation>
    <scope>NUCLEOTIDE SEQUENCE</scope>
    <source>
        <strain evidence="3">NIVA-4/92</strain>
    </source>
</reference>
<feature type="region of interest" description="Disordered" evidence="2">
    <location>
        <begin position="276"/>
        <end position="303"/>
    </location>
</feature>
<dbReference type="OrthoDB" id="10642896at2759"/>
<evidence type="ECO:0000256" key="1">
    <source>
        <dbReference type="SAM" id="Coils"/>
    </source>
</evidence>
<feature type="coiled-coil region" evidence="1">
    <location>
        <begin position="161"/>
        <end position="195"/>
    </location>
</feature>
<feature type="compositionally biased region" description="Low complexity" evidence="2">
    <location>
        <begin position="532"/>
        <end position="556"/>
    </location>
</feature>
<dbReference type="EMBL" id="JAGTXO010000003">
    <property type="protein sequence ID" value="KAG8469272.1"/>
    <property type="molecule type" value="Genomic_DNA"/>
</dbReference>
<feature type="region of interest" description="Disordered" evidence="2">
    <location>
        <begin position="521"/>
        <end position="556"/>
    </location>
</feature>
<comment type="caution">
    <text evidence="3">The sequence shown here is derived from an EMBL/GenBank/DDBJ whole genome shotgun (WGS) entry which is preliminary data.</text>
</comment>
<feature type="region of interest" description="Disordered" evidence="2">
    <location>
        <begin position="53"/>
        <end position="80"/>
    </location>
</feature>
<sequence>MEDIWRDTPDPLRAAEAVLAQTSYLAGVPASSYSAGDELDALAREMRAFDTRAGAPAHPSDFAHDHQPSGGEASHGGYARDSSYALPRASAAELAQRTPALTPASAAATSLRAAQYANGARTPFATPAGAYGGSGAGGGAPGALLSAAPTGHIRASADIDSREAAAALRALQERVRALEAERAQLQREFEAQRASTLELEHEVRRVRLEQEERVSSLVGSLDAARADAARSADAQRAQIGALRRELEYVTQLAQAAEADRRVAHAQLEALEAELGAQRADSGEHAGELDQRTAELDAAAEATRARARDVGGRLAAERAERSSLGQQRARVEDSLRRVIGMNGQLIERVARPPTSSAQAARAGTSGRPHAQLESERPAAGMPRDAPPPVSCSAHGDDNASVPSDTWVEPATPALPARSLVHAELARVLAHAEGELESARAQYIELVRGAYDTAARGHEMPQAPILAALQRVEAKAAQLDSTRRALTAANDEIATAHSALAQSNRALAKSAEVSEKRLKALNKLKPPEPLSTVRRLTSSHTAASAARSAQRPSSGGRG</sequence>
<evidence type="ECO:0000313" key="3">
    <source>
        <dbReference type="EMBL" id="KAG8469272.1"/>
    </source>
</evidence>
<protein>
    <submittedName>
        <fullName evidence="3">Uncharacterized protein</fullName>
    </submittedName>
</protein>
<feature type="compositionally biased region" description="Basic and acidic residues" evidence="2">
    <location>
        <begin position="280"/>
        <end position="294"/>
    </location>
</feature>
<proteinExistence type="predicted"/>
<dbReference type="OMA" id="HEMPQAP"/>
<accession>A0A8J5XVB5</accession>
<evidence type="ECO:0000313" key="4">
    <source>
        <dbReference type="Proteomes" id="UP000751190"/>
    </source>
</evidence>
<gene>
    <name evidence="3" type="ORF">KFE25_007790</name>
</gene>
<keyword evidence="1" id="KW-0175">Coiled coil</keyword>
<keyword evidence="4" id="KW-1185">Reference proteome</keyword>